<accession>A0ABY5KQB3</accession>
<dbReference type="Proteomes" id="UP001316384">
    <property type="component" value="Chromosome"/>
</dbReference>
<dbReference type="EMBL" id="CP101987">
    <property type="protein sequence ID" value="UUI72679.1"/>
    <property type="molecule type" value="Genomic_DNA"/>
</dbReference>
<evidence type="ECO:0000313" key="2">
    <source>
        <dbReference type="Proteomes" id="UP001316384"/>
    </source>
</evidence>
<sequence length="73" mass="7415">MTACLGLVAAAAHAYAHAVLARRGTWATNDKRLLAAAGLDGLDHVVAGAGHDAASLVATVDEVRRRARAALDA</sequence>
<gene>
    <name evidence="1" type="ORF">NP048_04270</name>
</gene>
<evidence type="ECO:0000313" key="1">
    <source>
        <dbReference type="EMBL" id="UUI72679.1"/>
    </source>
</evidence>
<proteinExistence type="predicted"/>
<keyword evidence="2" id="KW-1185">Reference proteome</keyword>
<name>A0ABY5KQB3_9CELL</name>
<dbReference type="RefSeq" id="WP_227581339.1">
    <property type="nucleotide sequence ID" value="NZ_CP101987.1"/>
</dbReference>
<organism evidence="1 2">
    <name type="scientific">Cellulomonas xiejunii</name>
    <dbReference type="NCBI Taxonomy" id="2968083"/>
    <lineage>
        <taxon>Bacteria</taxon>
        <taxon>Bacillati</taxon>
        <taxon>Actinomycetota</taxon>
        <taxon>Actinomycetes</taxon>
        <taxon>Micrococcales</taxon>
        <taxon>Cellulomonadaceae</taxon>
        <taxon>Cellulomonas</taxon>
    </lineage>
</organism>
<protein>
    <submittedName>
        <fullName evidence="1">Uncharacterized protein</fullName>
    </submittedName>
</protein>
<reference evidence="1 2" key="1">
    <citation type="submission" date="2022-07" db="EMBL/GenBank/DDBJ databases">
        <title>Novel species in genus cellulomonas.</title>
        <authorList>
            <person name="Ye L."/>
        </authorList>
    </citation>
    <scope>NUCLEOTIDE SEQUENCE [LARGE SCALE GENOMIC DNA]</scope>
    <source>
        <strain evidence="2">zg-B89</strain>
    </source>
</reference>